<evidence type="ECO:0000313" key="2">
    <source>
        <dbReference type="Proteomes" id="UP000032250"/>
    </source>
</evidence>
<reference evidence="1 2" key="1">
    <citation type="submission" date="2014-06" db="EMBL/GenBank/DDBJ databases">
        <title>Genome characterization of distinct group I Clostridium botulinum lineages.</title>
        <authorList>
            <person name="Giordani F."/>
            <person name="Anselmo A."/>
            <person name="Fillo S."/>
            <person name="Palozzi A.M."/>
            <person name="Fortunato A."/>
            <person name="Gentile B."/>
            <person name="Ciammaruconi A."/>
            <person name="Anniballi F."/>
            <person name="De Medici D."/>
            <person name="Lista F."/>
        </authorList>
    </citation>
    <scope>NUCLEOTIDE SEQUENCE [LARGE SCALE GENOMIC DNA]</scope>
    <source>
        <strain evidence="1 2">B2 450</strain>
    </source>
</reference>
<dbReference type="HOGENOM" id="CLU_1178612_0_0_9"/>
<evidence type="ECO:0000313" key="1">
    <source>
        <dbReference type="EMBL" id="KIS22454.1"/>
    </source>
</evidence>
<sequence length="228" mass="26164">MMPKQKELWIPNDEVAEKIISIQIECSLNEKYEKLENNTIFIEAMKRKDNSPVLDVAPKLKNTNILGLYERMLPLTNGDLIYASVYSKTGGVLNLFNEKISKNIDIQFKELSSKSKDKNEAIKKWQNEPSELWSGLTPAQIWAGGGKVEKVLLMDFLNKLTELMNGKQFTAKGAAFMNCIDVLRTWQLNKNDICEGKTPMEAIIEERNLILKDKIEFIKENNIECDFK</sequence>
<comment type="caution">
    <text evidence="1">The sequence shown here is derived from an EMBL/GenBank/DDBJ whole genome shotgun (WGS) entry which is preliminary data.</text>
</comment>
<dbReference type="AlphaFoldDB" id="A0A0D1AH20"/>
<dbReference type="PATRIC" id="fig|1379739.3.peg.750"/>
<dbReference type="Proteomes" id="UP000032250">
    <property type="component" value="Unassembled WGS sequence"/>
</dbReference>
<dbReference type="RefSeq" id="WP_003488282.1">
    <property type="nucleotide sequence ID" value="NZ_JXSU01000007.1"/>
</dbReference>
<organism evidence="1 2">
    <name type="scientific">Clostridium botulinum B2 450</name>
    <dbReference type="NCBI Taxonomy" id="1379739"/>
    <lineage>
        <taxon>Bacteria</taxon>
        <taxon>Bacillati</taxon>
        <taxon>Bacillota</taxon>
        <taxon>Clostridia</taxon>
        <taxon>Eubacteriales</taxon>
        <taxon>Clostridiaceae</taxon>
        <taxon>Clostridium</taxon>
    </lineage>
</organism>
<protein>
    <submittedName>
        <fullName evidence="1">Uncharacterized protein</fullName>
    </submittedName>
</protein>
<dbReference type="EMBL" id="JXSU01000007">
    <property type="protein sequence ID" value="KIS22454.1"/>
    <property type="molecule type" value="Genomic_DNA"/>
</dbReference>
<dbReference type="OrthoDB" id="1892242at2"/>
<accession>A0A0D1AH20</accession>
<proteinExistence type="predicted"/>
<name>A0A0D1AH20_CLOBO</name>
<gene>
    <name evidence="1" type="ORF">N495_02230</name>
</gene>